<sequence length="221" mass="25854">MKKILSGVKKFSSNISCEEKSSLRLAMVYFRHGRRTPILKKIEVAEAEWPLEWVENDLPHTMFDYKIKNANLEPKTLDTSLFDQSYATFGVFKGGAGHGLLTKFGQEDAFNLGQRLRKRYIDGEKLVPSYYSADHVKLYTTFIKRTVKSMRCVLAGMFDKEGSHVADIYSRPVDFEYYFPNFEYCLRYKMICREALRREKEASHLAFNRQKLAEIMGKKRR</sequence>
<dbReference type="Pfam" id="PF00328">
    <property type="entry name" value="His_Phos_2"/>
    <property type="match status" value="1"/>
</dbReference>
<protein>
    <submittedName>
        <fullName evidence="2">Lysophosphatidic acid phosphatase type 6 (Trinotate prediction)</fullName>
    </submittedName>
</protein>
<dbReference type="SUPFAM" id="SSF53254">
    <property type="entry name" value="Phosphoglycerate mutase-like"/>
    <property type="match status" value="1"/>
</dbReference>
<organism evidence="2">
    <name type="scientific">Myxobolus squamalis</name>
    <name type="common">Myxosporean</name>
    <dbReference type="NCBI Taxonomy" id="59785"/>
    <lineage>
        <taxon>Eukaryota</taxon>
        <taxon>Metazoa</taxon>
        <taxon>Cnidaria</taxon>
        <taxon>Myxozoa</taxon>
        <taxon>Myxosporea</taxon>
        <taxon>Bivalvulida</taxon>
        <taxon>Platysporina</taxon>
        <taxon>Myxobolidae</taxon>
        <taxon>Myxobolus</taxon>
    </lineage>
</organism>
<comment type="similarity">
    <text evidence="1">Belongs to the histidine acid phosphatase family.</text>
</comment>
<dbReference type="InterPro" id="IPR000560">
    <property type="entry name" value="His_Pase_clade-2"/>
</dbReference>
<accession>A0A6B2G8G3</accession>
<dbReference type="Gene3D" id="3.40.50.1240">
    <property type="entry name" value="Phosphoglycerate mutase-like"/>
    <property type="match status" value="1"/>
</dbReference>
<dbReference type="InterPro" id="IPR029033">
    <property type="entry name" value="His_PPase_superfam"/>
</dbReference>
<reference evidence="2" key="1">
    <citation type="submission" date="2018-11" db="EMBL/GenBank/DDBJ databases">
        <title>Myxobolus squamalis genome and transcriptome.</title>
        <authorList>
            <person name="Yahalomi D."/>
            <person name="Atkinson S.D."/>
            <person name="Neuhof M."/>
            <person name="Chang E.S."/>
            <person name="Philippe H."/>
            <person name="Cartwright P."/>
            <person name="Bartholomew J.L."/>
            <person name="Huchon D."/>
        </authorList>
    </citation>
    <scope>NUCLEOTIDE SEQUENCE</scope>
    <source>
        <strain evidence="2">71B08</strain>
        <tissue evidence="2">Whole</tissue>
    </source>
</reference>
<dbReference type="PANTHER" id="PTHR11567">
    <property type="entry name" value="ACID PHOSPHATASE-RELATED"/>
    <property type="match status" value="1"/>
</dbReference>
<name>A0A6B2G8G3_MYXSQ</name>
<evidence type="ECO:0000256" key="1">
    <source>
        <dbReference type="ARBA" id="ARBA00005375"/>
    </source>
</evidence>
<proteinExistence type="inferred from homology"/>
<evidence type="ECO:0000313" key="2">
    <source>
        <dbReference type="EMBL" id="NDJ97511.1"/>
    </source>
</evidence>
<dbReference type="AlphaFoldDB" id="A0A6B2G8G3"/>
<dbReference type="InterPro" id="IPR050645">
    <property type="entry name" value="Histidine_acid_phosphatase"/>
</dbReference>
<dbReference type="PANTHER" id="PTHR11567:SF202">
    <property type="entry name" value="LYSOPHOSPHATIDIC ACID PHOSPHATASE TYPE 6"/>
    <property type="match status" value="1"/>
</dbReference>
<dbReference type="EMBL" id="GHBR01002999">
    <property type="protein sequence ID" value="NDJ97511.1"/>
    <property type="molecule type" value="Transcribed_RNA"/>
</dbReference>
<dbReference type="CDD" id="cd07061">
    <property type="entry name" value="HP_HAP_like"/>
    <property type="match status" value="1"/>
</dbReference>
<dbReference type="GO" id="GO:0016791">
    <property type="term" value="F:phosphatase activity"/>
    <property type="evidence" value="ECO:0007669"/>
    <property type="project" value="TreeGrafter"/>
</dbReference>